<evidence type="ECO:0000313" key="4">
    <source>
        <dbReference type="Proteomes" id="UP000028999"/>
    </source>
</evidence>
<evidence type="ECO:0000256" key="1">
    <source>
        <dbReference type="SAM" id="MobiDB-lite"/>
    </source>
</evidence>
<dbReference type="OMA" id="KSDLFCQ"/>
<feature type="compositionally biased region" description="Acidic residues" evidence="1">
    <location>
        <begin position="162"/>
        <end position="175"/>
    </location>
</feature>
<dbReference type="Gramene" id="CDY21069">
    <property type="protein sequence ID" value="CDY21069"/>
    <property type="gene ID" value="GSBRNA2T00015240001"/>
</dbReference>
<accession>A0A078G6P6</accession>
<dbReference type="EMBL" id="LK032115">
    <property type="protein sequence ID" value="CDY21069.1"/>
    <property type="molecule type" value="Genomic_DNA"/>
</dbReference>
<reference evidence="2" key="3">
    <citation type="submission" date="2021-01" db="EMBL/GenBank/DDBJ databases">
        <authorList>
            <consortium name="Genoscope - CEA"/>
            <person name="William W."/>
        </authorList>
    </citation>
    <scope>NUCLEOTIDE SEQUENCE</scope>
</reference>
<feature type="compositionally biased region" description="Acidic residues" evidence="1">
    <location>
        <begin position="64"/>
        <end position="78"/>
    </location>
</feature>
<dbReference type="Proteomes" id="UP001295469">
    <property type="component" value="Chromosome A08"/>
</dbReference>
<feature type="compositionally biased region" description="Acidic residues" evidence="1">
    <location>
        <begin position="99"/>
        <end position="134"/>
    </location>
</feature>
<feature type="compositionally biased region" description="Basic and acidic residues" evidence="1">
    <location>
        <begin position="79"/>
        <end position="98"/>
    </location>
</feature>
<dbReference type="STRING" id="3708.A0A078G6P6"/>
<reference evidence="3 4" key="1">
    <citation type="journal article" date="2014" name="Science">
        <title>Plant genetics. Early allopolyploid evolution in the post-Neolithic Brassica napus oilseed genome.</title>
        <authorList>
            <person name="Chalhoub B."/>
            <person name="Denoeud F."/>
            <person name="Liu S."/>
            <person name="Parkin I.A."/>
            <person name="Tang H."/>
            <person name="Wang X."/>
            <person name="Chiquet J."/>
            <person name="Belcram H."/>
            <person name="Tong C."/>
            <person name="Samans B."/>
            <person name="Correa M."/>
            <person name="Da Silva C."/>
            <person name="Just J."/>
            <person name="Falentin C."/>
            <person name="Koh C.S."/>
            <person name="Le Clainche I."/>
            <person name="Bernard M."/>
            <person name="Bento P."/>
            <person name="Noel B."/>
            <person name="Labadie K."/>
            <person name="Alberti A."/>
            <person name="Charles M."/>
            <person name="Arnaud D."/>
            <person name="Guo H."/>
            <person name="Daviaud C."/>
            <person name="Alamery S."/>
            <person name="Jabbari K."/>
            <person name="Zhao M."/>
            <person name="Edger P.P."/>
            <person name="Chelaifa H."/>
            <person name="Tack D."/>
            <person name="Lassalle G."/>
            <person name="Mestiri I."/>
            <person name="Schnel N."/>
            <person name="Le Paslier M.C."/>
            <person name="Fan G."/>
            <person name="Renault V."/>
            <person name="Bayer P.E."/>
            <person name="Golicz A.A."/>
            <person name="Manoli S."/>
            <person name="Lee T.H."/>
            <person name="Thi V.H."/>
            <person name="Chalabi S."/>
            <person name="Hu Q."/>
            <person name="Fan C."/>
            <person name="Tollenaere R."/>
            <person name="Lu Y."/>
            <person name="Battail C."/>
            <person name="Shen J."/>
            <person name="Sidebottom C.H."/>
            <person name="Wang X."/>
            <person name="Canaguier A."/>
            <person name="Chauveau A."/>
            <person name="Berard A."/>
            <person name="Deniot G."/>
            <person name="Guan M."/>
            <person name="Liu Z."/>
            <person name="Sun F."/>
            <person name="Lim Y.P."/>
            <person name="Lyons E."/>
            <person name="Town C.D."/>
            <person name="Bancroft I."/>
            <person name="Wang X."/>
            <person name="Meng J."/>
            <person name="Ma J."/>
            <person name="Pires J.C."/>
            <person name="King G.J."/>
            <person name="Brunel D."/>
            <person name="Delourme R."/>
            <person name="Renard M."/>
            <person name="Aury J.M."/>
            <person name="Adams K.L."/>
            <person name="Batley J."/>
            <person name="Snowdon R.J."/>
            <person name="Tost J."/>
            <person name="Edwards D."/>
            <person name="Zhou Y."/>
            <person name="Hua W."/>
            <person name="Sharpe A.G."/>
            <person name="Paterson A.H."/>
            <person name="Guan C."/>
            <person name="Wincker P."/>
        </authorList>
    </citation>
    <scope>NUCLEOTIDE SEQUENCE [LARGE SCALE GENOMIC DNA]</scope>
    <source>
        <strain evidence="4">cv. Darmor-bzh</strain>
    </source>
</reference>
<name>A0A078G6P6_BRANA</name>
<organism evidence="3 4">
    <name type="scientific">Brassica napus</name>
    <name type="common">Rape</name>
    <dbReference type="NCBI Taxonomy" id="3708"/>
    <lineage>
        <taxon>Eukaryota</taxon>
        <taxon>Viridiplantae</taxon>
        <taxon>Streptophyta</taxon>
        <taxon>Embryophyta</taxon>
        <taxon>Tracheophyta</taxon>
        <taxon>Spermatophyta</taxon>
        <taxon>Magnoliopsida</taxon>
        <taxon>eudicotyledons</taxon>
        <taxon>Gunneridae</taxon>
        <taxon>Pentapetalae</taxon>
        <taxon>rosids</taxon>
        <taxon>malvids</taxon>
        <taxon>Brassicales</taxon>
        <taxon>Brassicaceae</taxon>
        <taxon>Brassiceae</taxon>
        <taxon>Brassica</taxon>
    </lineage>
</organism>
<feature type="compositionally biased region" description="Polar residues" evidence="1">
    <location>
        <begin position="1"/>
        <end position="11"/>
    </location>
</feature>
<dbReference type="PANTHER" id="PTHR36899:SF3">
    <property type="entry name" value="F13K23.8 PROTEIN"/>
    <property type="match status" value="1"/>
</dbReference>
<proteinExistence type="predicted"/>
<evidence type="ECO:0000313" key="2">
    <source>
        <dbReference type="EMBL" id="CAF2259015.1"/>
    </source>
</evidence>
<dbReference type="PANTHER" id="PTHR36899">
    <property type="entry name" value="OS04G0395700 PROTEIN"/>
    <property type="match status" value="1"/>
</dbReference>
<keyword evidence="4" id="KW-1185">Reference proteome</keyword>
<dbReference type="EMBL" id="HG994362">
    <property type="protein sequence ID" value="CAF2259015.1"/>
    <property type="molecule type" value="Genomic_DNA"/>
</dbReference>
<gene>
    <name evidence="3" type="primary">BnaA08g24560D</name>
    <name evidence="2" type="ORF">DARMORV10_A08P32600.1</name>
    <name evidence="3" type="ORF">GSBRNA2T00015240001</name>
</gene>
<evidence type="ECO:0000313" key="3">
    <source>
        <dbReference type="EMBL" id="CDY21069.1"/>
    </source>
</evidence>
<dbReference type="AlphaFoldDB" id="A0A078G6P6"/>
<reference evidence="3" key="2">
    <citation type="submission" date="2014-06" db="EMBL/GenBank/DDBJ databases">
        <authorList>
            <person name="Genoscope - CEA"/>
        </authorList>
    </citation>
    <scope>NUCLEOTIDE SEQUENCE</scope>
</reference>
<dbReference type="Proteomes" id="UP000028999">
    <property type="component" value="Unassembled WGS sequence"/>
</dbReference>
<protein>
    <submittedName>
        <fullName evidence="2">(rape) hypothetical protein</fullName>
    </submittedName>
    <submittedName>
        <fullName evidence="3">BnaA08g24560D protein</fullName>
    </submittedName>
</protein>
<sequence length="175" mass="19244">MADVENQQESSFPVKRKSDLCSQEEDNVASKAQKLDPSSNSKDGEVNGSGVENLAAEEKKEGGDGEDEDEEEEEEEEEVDRKGKGISREDKGKGKMIEVEESDDSDDDDDEDDEDGEEYDESDLSDDPLAEVDLDNILPSRTRRRSIQPGVFISNDRGGGVNEDDDDDSSDDSDA</sequence>
<dbReference type="PaxDb" id="3708-A0A078G6P6"/>
<feature type="region of interest" description="Disordered" evidence="1">
    <location>
        <begin position="1"/>
        <end position="175"/>
    </location>
</feature>